<name>A0ABP9RX53_9ACTN</name>
<dbReference type="InterPro" id="IPR037401">
    <property type="entry name" value="SnoaL-like"/>
</dbReference>
<evidence type="ECO:0000313" key="4">
    <source>
        <dbReference type="Proteomes" id="UP001501570"/>
    </source>
</evidence>
<feature type="region of interest" description="Disordered" evidence="1">
    <location>
        <begin position="131"/>
        <end position="151"/>
    </location>
</feature>
<dbReference type="EMBL" id="BAABJQ010000011">
    <property type="protein sequence ID" value="GAA5188396.1"/>
    <property type="molecule type" value="Genomic_DNA"/>
</dbReference>
<keyword evidence="4" id="KW-1185">Reference proteome</keyword>
<reference evidence="4" key="1">
    <citation type="journal article" date="2019" name="Int. J. Syst. Evol. Microbiol.">
        <title>The Global Catalogue of Microorganisms (GCM) 10K type strain sequencing project: providing services to taxonomists for standard genome sequencing and annotation.</title>
        <authorList>
            <consortium name="The Broad Institute Genomics Platform"/>
            <consortium name="The Broad Institute Genome Sequencing Center for Infectious Disease"/>
            <person name="Wu L."/>
            <person name="Ma J."/>
        </authorList>
    </citation>
    <scope>NUCLEOTIDE SEQUENCE [LARGE SCALE GENOMIC DNA]</scope>
    <source>
        <strain evidence="4">JCM 18304</strain>
    </source>
</reference>
<comment type="caution">
    <text evidence="3">The sequence shown here is derived from an EMBL/GenBank/DDBJ whole genome shotgun (WGS) entry which is preliminary data.</text>
</comment>
<protein>
    <recommendedName>
        <fullName evidence="2">SnoaL-like domain-containing protein</fullName>
    </recommendedName>
</protein>
<evidence type="ECO:0000256" key="1">
    <source>
        <dbReference type="SAM" id="MobiDB-lite"/>
    </source>
</evidence>
<evidence type="ECO:0000313" key="3">
    <source>
        <dbReference type="EMBL" id="GAA5188396.1"/>
    </source>
</evidence>
<feature type="domain" description="SnoaL-like" evidence="2">
    <location>
        <begin position="4"/>
        <end position="123"/>
    </location>
</feature>
<dbReference type="Proteomes" id="UP001501570">
    <property type="component" value="Unassembled WGS sequence"/>
</dbReference>
<proteinExistence type="predicted"/>
<dbReference type="InterPro" id="IPR032710">
    <property type="entry name" value="NTF2-like_dom_sf"/>
</dbReference>
<dbReference type="Gene3D" id="3.10.450.50">
    <property type="match status" value="1"/>
</dbReference>
<dbReference type="RefSeq" id="WP_345631459.1">
    <property type="nucleotide sequence ID" value="NZ_BAABJQ010000011.1"/>
</dbReference>
<sequence length="151" mass="16221">MALTAEDRTAIVDLINRHGHLVDAGEHDRMHELFTDDVTYDMTDLGGGTLTGLAALREAALALGGANPVGHHVTNIVLGEPDGDEVRVRSKGIGINADGTCGSVTYEDTVRRGDRGWRIAYRRILARRSPLAGRVGQPEQARRAGPSGRDE</sequence>
<gene>
    <name evidence="3" type="ORF">GCM10023322_39000</name>
</gene>
<dbReference type="SUPFAM" id="SSF54427">
    <property type="entry name" value="NTF2-like"/>
    <property type="match status" value="1"/>
</dbReference>
<evidence type="ECO:0000259" key="2">
    <source>
        <dbReference type="Pfam" id="PF13577"/>
    </source>
</evidence>
<organism evidence="3 4">
    <name type="scientific">Rugosimonospora acidiphila</name>
    <dbReference type="NCBI Taxonomy" id="556531"/>
    <lineage>
        <taxon>Bacteria</taxon>
        <taxon>Bacillati</taxon>
        <taxon>Actinomycetota</taxon>
        <taxon>Actinomycetes</taxon>
        <taxon>Micromonosporales</taxon>
        <taxon>Micromonosporaceae</taxon>
        <taxon>Rugosimonospora</taxon>
    </lineage>
</organism>
<accession>A0ABP9RX53</accession>
<dbReference type="Pfam" id="PF13577">
    <property type="entry name" value="SnoaL_4"/>
    <property type="match status" value="1"/>
</dbReference>